<dbReference type="PROSITE" id="PS51778">
    <property type="entry name" value="VAST"/>
    <property type="match status" value="1"/>
</dbReference>
<dbReference type="PANTHER" id="PTHR47666">
    <property type="entry name" value="PROTEIN VASCULAR ASSOCIATED DEATH 1, CHLOROPLASTIC"/>
    <property type="match status" value="1"/>
</dbReference>
<dbReference type="AlphaFoldDB" id="A0A5J5QCL9"/>
<dbReference type="GO" id="GO:0016020">
    <property type="term" value="C:membrane"/>
    <property type="evidence" value="ECO:0007669"/>
    <property type="project" value="UniProtKB-SubCell"/>
</dbReference>
<evidence type="ECO:0000256" key="2">
    <source>
        <dbReference type="ARBA" id="ARBA00022692"/>
    </source>
</evidence>
<dbReference type="InterPro" id="IPR011993">
    <property type="entry name" value="PH-like_dom_sf"/>
</dbReference>
<dbReference type="EMBL" id="CM018222">
    <property type="protein sequence ID" value="KAB2016033.1"/>
    <property type="molecule type" value="Genomic_DNA"/>
</dbReference>
<name>A0A5J5QCL9_GOSBA</name>
<dbReference type="InterPro" id="IPR004182">
    <property type="entry name" value="GRAM"/>
</dbReference>
<evidence type="ECO:0000259" key="6">
    <source>
        <dbReference type="PROSITE" id="PS51778"/>
    </source>
</evidence>
<dbReference type="Proteomes" id="UP000327439">
    <property type="component" value="Chromosome D08"/>
</dbReference>
<evidence type="ECO:0000313" key="8">
    <source>
        <dbReference type="Proteomes" id="UP000327439"/>
    </source>
</evidence>
<dbReference type="OrthoDB" id="997886at2759"/>
<dbReference type="Gene3D" id="2.30.29.30">
    <property type="entry name" value="Pleckstrin-homology domain (PH domain)/Phosphotyrosine-binding domain (PTB)"/>
    <property type="match status" value="1"/>
</dbReference>
<dbReference type="GO" id="GO:0043069">
    <property type="term" value="P:negative regulation of programmed cell death"/>
    <property type="evidence" value="ECO:0007669"/>
    <property type="project" value="TreeGrafter"/>
</dbReference>
<keyword evidence="8" id="KW-1185">Reference proteome</keyword>
<dbReference type="CDD" id="cd13220">
    <property type="entry name" value="PH-GRAM_GRAMDC"/>
    <property type="match status" value="1"/>
</dbReference>
<keyword evidence="3" id="KW-1133">Transmembrane helix</keyword>
<dbReference type="PANTHER" id="PTHR47666:SF1">
    <property type="entry name" value="PROTEIN VASCULAR ASSOCIATED DEATH 1, CHLOROPLASTIC"/>
    <property type="match status" value="1"/>
</dbReference>
<keyword evidence="4" id="KW-0472">Membrane</keyword>
<accession>A0A5J5QCL9</accession>
<evidence type="ECO:0000313" key="7">
    <source>
        <dbReference type="EMBL" id="KAB2016033.1"/>
    </source>
</evidence>
<evidence type="ECO:0000256" key="5">
    <source>
        <dbReference type="SAM" id="MobiDB-lite"/>
    </source>
</evidence>
<dbReference type="SMART" id="SM00568">
    <property type="entry name" value="GRAM"/>
    <property type="match status" value="1"/>
</dbReference>
<protein>
    <recommendedName>
        <fullName evidence="6">VASt domain-containing protein</fullName>
    </recommendedName>
</protein>
<feature type="compositionally biased region" description="Polar residues" evidence="5">
    <location>
        <begin position="174"/>
        <end position="184"/>
    </location>
</feature>
<evidence type="ECO:0000256" key="4">
    <source>
        <dbReference type="ARBA" id="ARBA00023136"/>
    </source>
</evidence>
<keyword evidence="2" id="KW-0812">Transmembrane</keyword>
<sequence>MGNCDAFKFQSPAALRSEEYRQLFRLPPEEFLVQDFNCAFQESILLQGHMYLFVRYLCFYSNIFGFETKRIIAFNEITSVKRAKAVGIFPNAIEIFAGGKKFFFASFLSHYEAFKLINDGRKRHSTGAKEIKGQQEPMSESRRQENGFFYICKGNSSKNPINDMESTARDEDVPTSTESNVPSSANGAELVAESVINTRSSAPADCSWKPDNSDAPKVPEGFTKVAETKFQMKVEEFFNLYFSDKAVNFIESFHRRCGDKEFSCSSWCPHDKFGHVRDVSFQHPIKLYFGMSLLSYMNLFPCIIIPADFSIYFGANFGSCQETQKFRIYRNSHLVIETSQEINNVPYGDYFIVEGLWSVERDINGQREDCILRVYVNLAFSKRTVWKGKIVQSTLEECREAYATWITMKILQLMFQAHELLQQNNDKQVRTFQISDSSDVNQRIGNLWQGTKASSITYLLREVVRKSYGYLKSHAKVPTVCSITTAPVSIIVLLNRPQQVHVSYPVACMGRMGGGEGPWLEKRMHQLKEEMMMVEAGLEKMWLEHSALKARLKGLCIRTMKHR</sequence>
<dbReference type="Pfam" id="PF02893">
    <property type="entry name" value="GRAM"/>
    <property type="match status" value="1"/>
</dbReference>
<dbReference type="Pfam" id="PF16016">
    <property type="entry name" value="VASt"/>
    <property type="match status" value="2"/>
</dbReference>
<feature type="domain" description="VASt" evidence="6">
    <location>
        <begin position="221"/>
        <end position="425"/>
    </location>
</feature>
<dbReference type="InterPro" id="IPR031968">
    <property type="entry name" value="VASt"/>
</dbReference>
<proteinExistence type="predicted"/>
<organism evidence="7 8">
    <name type="scientific">Gossypium barbadense</name>
    <name type="common">Sea Island cotton</name>
    <name type="synonym">Hibiscus barbadensis</name>
    <dbReference type="NCBI Taxonomy" id="3634"/>
    <lineage>
        <taxon>Eukaryota</taxon>
        <taxon>Viridiplantae</taxon>
        <taxon>Streptophyta</taxon>
        <taxon>Embryophyta</taxon>
        <taxon>Tracheophyta</taxon>
        <taxon>Spermatophyta</taxon>
        <taxon>Magnoliopsida</taxon>
        <taxon>eudicotyledons</taxon>
        <taxon>Gunneridae</taxon>
        <taxon>Pentapetalae</taxon>
        <taxon>rosids</taxon>
        <taxon>malvids</taxon>
        <taxon>Malvales</taxon>
        <taxon>Malvaceae</taxon>
        <taxon>Malvoideae</taxon>
        <taxon>Gossypium</taxon>
    </lineage>
</organism>
<gene>
    <name evidence="7" type="ORF">ES319_D08G068500v1</name>
</gene>
<reference evidence="8" key="1">
    <citation type="journal article" date="2020" name="Nat. Genet.">
        <title>Genomic diversifications of five Gossypium allopolyploid species and their impact on cotton improvement.</title>
        <authorList>
            <person name="Chen Z.J."/>
            <person name="Sreedasyam A."/>
            <person name="Ando A."/>
            <person name="Song Q."/>
            <person name="De Santiago L.M."/>
            <person name="Hulse-Kemp A.M."/>
            <person name="Ding M."/>
            <person name="Ye W."/>
            <person name="Kirkbride R.C."/>
            <person name="Jenkins J."/>
            <person name="Plott C."/>
            <person name="Lovell J."/>
            <person name="Lin Y.M."/>
            <person name="Vaughn R."/>
            <person name="Liu B."/>
            <person name="Simpson S."/>
            <person name="Scheffler B.E."/>
            <person name="Wen L."/>
            <person name="Saski C.A."/>
            <person name="Grover C.E."/>
            <person name="Hu G."/>
            <person name="Conover J.L."/>
            <person name="Carlson J.W."/>
            <person name="Shu S."/>
            <person name="Boston L.B."/>
            <person name="Williams M."/>
            <person name="Peterson D.G."/>
            <person name="McGee K."/>
            <person name="Jones D.C."/>
            <person name="Wendel J.F."/>
            <person name="Stelly D.M."/>
            <person name="Grimwood J."/>
            <person name="Schmutz J."/>
        </authorList>
    </citation>
    <scope>NUCLEOTIDE SEQUENCE [LARGE SCALE GENOMIC DNA]</scope>
    <source>
        <strain evidence="8">cv. 3-79</strain>
    </source>
</reference>
<evidence type="ECO:0000256" key="3">
    <source>
        <dbReference type="ARBA" id="ARBA00022989"/>
    </source>
</evidence>
<evidence type="ECO:0000256" key="1">
    <source>
        <dbReference type="ARBA" id="ARBA00004167"/>
    </source>
</evidence>
<feature type="region of interest" description="Disordered" evidence="5">
    <location>
        <begin position="160"/>
        <end position="184"/>
    </location>
</feature>
<comment type="subcellular location">
    <subcellularLocation>
        <location evidence="1">Membrane</location>
        <topology evidence="1">Single-pass membrane protein</topology>
    </subcellularLocation>
</comment>